<dbReference type="AlphaFoldDB" id="A0A485KG60"/>
<dbReference type="EMBL" id="VJMH01002128">
    <property type="protein sequence ID" value="KAF0709976.1"/>
    <property type="molecule type" value="Genomic_DNA"/>
</dbReference>
<evidence type="ECO:0000313" key="2">
    <source>
        <dbReference type="EMBL" id="KAF0705844.1"/>
    </source>
</evidence>
<gene>
    <name evidence="5" type="primary">Aste57867_6906</name>
    <name evidence="4" type="synonym">Aste57867_5684</name>
    <name evidence="3" type="ORF">As57867_005671</name>
    <name evidence="2" type="ORF">As57867_006884</name>
    <name evidence="4" type="ORF">ASTE57867_5684</name>
    <name evidence="5" type="ORF">ASTE57867_6906</name>
</gene>
<evidence type="ECO:0000256" key="1">
    <source>
        <dbReference type="SAM" id="Coils"/>
    </source>
</evidence>
<keyword evidence="1" id="KW-0175">Coiled coil</keyword>
<dbReference type="EMBL" id="CAADRA010003487">
    <property type="protein sequence ID" value="VFT83858.1"/>
    <property type="molecule type" value="Genomic_DNA"/>
</dbReference>
<organism evidence="5 6">
    <name type="scientific">Aphanomyces stellatus</name>
    <dbReference type="NCBI Taxonomy" id="120398"/>
    <lineage>
        <taxon>Eukaryota</taxon>
        <taxon>Sar</taxon>
        <taxon>Stramenopiles</taxon>
        <taxon>Oomycota</taxon>
        <taxon>Saprolegniomycetes</taxon>
        <taxon>Saprolegniales</taxon>
        <taxon>Verrucalvaceae</taxon>
        <taxon>Aphanomyces</taxon>
    </lineage>
</organism>
<accession>A0A485KG60</accession>
<reference evidence="5 6" key="1">
    <citation type="submission" date="2019-03" db="EMBL/GenBank/DDBJ databases">
        <authorList>
            <person name="Gaulin E."/>
            <person name="Dumas B."/>
        </authorList>
    </citation>
    <scope>NUCLEOTIDE SEQUENCE [LARGE SCALE GENOMIC DNA]</scope>
    <source>
        <strain evidence="5">CBS 568.67</strain>
    </source>
</reference>
<proteinExistence type="predicted"/>
<keyword evidence="6" id="KW-1185">Reference proteome</keyword>
<reference evidence="2" key="2">
    <citation type="submission" date="2019-06" db="EMBL/GenBank/DDBJ databases">
        <title>Genomics analysis of Aphanomyces spp. identifies a new class of oomycete effector associated with host adaptation.</title>
        <authorList>
            <person name="Gaulin E."/>
        </authorList>
    </citation>
    <scope>NUCLEOTIDE SEQUENCE</scope>
    <source>
        <strain evidence="2">CBS 578.67</strain>
    </source>
</reference>
<evidence type="ECO:0000313" key="5">
    <source>
        <dbReference type="EMBL" id="VFT83858.1"/>
    </source>
</evidence>
<feature type="coiled-coil region" evidence="1">
    <location>
        <begin position="22"/>
        <end position="82"/>
    </location>
</feature>
<protein>
    <submittedName>
        <fullName evidence="4">Aste57867_5684 protein</fullName>
    </submittedName>
    <submittedName>
        <fullName evidence="5">Aste57867_6906 protein</fullName>
    </submittedName>
</protein>
<dbReference type="Proteomes" id="UP000332933">
    <property type="component" value="Unassembled WGS sequence"/>
</dbReference>
<evidence type="ECO:0000313" key="4">
    <source>
        <dbReference type="EMBL" id="VFT82724.1"/>
    </source>
</evidence>
<name>A0A485KG60_9STRA</name>
<evidence type="ECO:0000313" key="3">
    <source>
        <dbReference type="EMBL" id="KAF0709976.1"/>
    </source>
</evidence>
<dbReference type="EMBL" id="CAADRA010002130">
    <property type="protein sequence ID" value="VFT82724.1"/>
    <property type="molecule type" value="Genomic_DNA"/>
</dbReference>
<sequence length="352" mass="40834">MMERARLEKNRVYYRNFMRSYRQRAKDEAAQLRAQVTALELALSQEKPTTSSSGALPWKDVAEALRQDAQDMTTRNAALKKKSKDVGAMAQALYAWVVATTQIPISPKDCLVTWRNTTLLADTDGGGRRRGKAWIMEHMYANTDVVFQQRKFPSWESNTPLFDVNVQFSDACFEIVACRQYTRKRNFDKWTGVYFERLLQNMLVQGFTHTHVNTIVERTETTCLHQTTTLAGEFVNLLAAEFRDMDRYVLVVQNIIHDEAIIVEKKRQRRRCMWLDVRRIDNETIKVRTLYIVSQAFGDGGQSYVPLVDDAPQFYCDLNACAEERREQLFRRRVLQIFNESNLANPAMEDDA</sequence>
<evidence type="ECO:0000313" key="6">
    <source>
        <dbReference type="Proteomes" id="UP000332933"/>
    </source>
</evidence>
<dbReference type="EMBL" id="VJMH01003475">
    <property type="protein sequence ID" value="KAF0705844.1"/>
    <property type="molecule type" value="Genomic_DNA"/>
</dbReference>